<reference evidence="3 4" key="1">
    <citation type="submission" date="2022-06" db="EMBL/GenBank/DDBJ databases">
        <title>Isolation of gut microbiota from human fecal samples.</title>
        <authorList>
            <person name="Pamer E.G."/>
            <person name="Barat B."/>
            <person name="Waligurski E."/>
            <person name="Medina S."/>
            <person name="Paddock L."/>
            <person name="Mostad J."/>
        </authorList>
    </citation>
    <scope>NUCLEOTIDE SEQUENCE [LARGE SCALE GENOMIC DNA]</scope>
    <source>
        <strain evidence="3 4">DFI.6.1</strain>
    </source>
</reference>
<dbReference type="RefSeq" id="WP_256198101.1">
    <property type="nucleotide sequence ID" value="NZ_JANGCH010000011.1"/>
</dbReference>
<evidence type="ECO:0000313" key="4">
    <source>
        <dbReference type="Proteomes" id="UP001524435"/>
    </source>
</evidence>
<name>A0ABT1SMC0_9FIRM</name>
<keyword evidence="1" id="KW-0472">Membrane</keyword>
<dbReference type="Pfam" id="PF01569">
    <property type="entry name" value="PAP2"/>
    <property type="match status" value="1"/>
</dbReference>
<feature type="transmembrane region" description="Helical" evidence="1">
    <location>
        <begin position="123"/>
        <end position="143"/>
    </location>
</feature>
<protein>
    <submittedName>
        <fullName evidence="3">Phosphatase PAP2 family protein</fullName>
    </submittedName>
</protein>
<accession>A0ABT1SMC0</accession>
<comment type="caution">
    <text evidence="3">The sequence shown here is derived from an EMBL/GenBank/DDBJ whole genome shotgun (WGS) entry which is preliminary data.</text>
</comment>
<feature type="transmembrane region" description="Helical" evidence="1">
    <location>
        <begin position="93"/>
        <end position="111"/>
    </location>
</feature>
<sequence length="265" mass="30265">MKRKGIFAAYGAALALLALASVYDLFLSERLYAPNCLFAWVLEHYASVVAYGCYAFMMAVLAKGRHRFFLLGVFGFGALCVQSFFGIYGLRSWLLGIAFYGVLVFFALYSAHRMSQAKCEAWCKWILFYAKLMLVSYGIVLLIKLGWQRVRFRQIDAQHPFQCWWLPQLAGTAYASFPSAHTALTSSLLACFIKDVWKKRRISIGKAITVFGAIALMGLSRIIMGAHYLSDVCVAFLISFSVYVWLERKEKRKYGIWESRWKHGR</sequence>
<proteinExistence type="predicted"/>
<dbReference type="CDD" id="cd01610">
    <property type="entry name" value="PAP2_like"/>
    <property type="match status" value="1"/>
</dbReference>
<keyword evidence="4" id="KW-1185">Reference proteome</keyword>
<dbReference type="SUPFAM" id="SSF48317">
    <property type="entry name" value="Acid phosphatase/Vanadium-dependent haloperoxidase"/>
    <property type="match status" value="1"/>
</dbReference>
<feature type="transmembrane region" description="Helical" evidence="1">
    <location>
        <begin position="228"/>
        <end position="246"/>
    </location>
</feature>
<feature type="domain" description="Phosphatidic acid phosphatase type 2/haloperoxidase" evidence="2">
    <location>
        <begin position="126"/>
        <end position="247"/>
    </location>
</feature>
<gene>
    <name evidence="3" type="ORF">NE663_08190</name>
</gene>
<dbReference type="InterPro" id="IPR036938">
    <property type="entry name" value="PAP2/HPO_sf"/>
</dbReference>
<feature type="transmembrane region" description="Helical" evidence="1">
    <location>
        <begin position="44"/>
        <end position="61"/>
    </location>
</feature>
<dbReference type="EMBL" id="JANGCH010000011">
    <property type="protein sequence ID" value="MCQ5122235.1"/>
    <property type="molecule type" value="Genomic_DNA"/>
</dbReference>
<feature type="transmembrane region" description="Helical" evidence="1">
    <location>
        <begin position="68"/>
        <end position="87"/>
    </location>
</feature>
<organism evidence="3 4">
    <name type="scientific">Massilicoli timonensis</name>
    <dbReference type="NCBI Taxonomy" id="2015901"/>
    <lineage>
        <taxon>Bacteria</taxon>
        <taxon>Bacillati</taxon>
        <taxon>Bacillota</taxon>
        <taxon>Erysipelotrichia</taxon>
        <taxon>Erysipelotrichales</taxon>
        <taxon>Erysipelotrichaceae</taxon>
        <taxon>Massilicoli</taxon>
    </lineage>
</organism>
<dbReference type="Proteomes" id="UP001524435">
    <property type="component" value="Unassembled WGS sequence"/>
</dbReference>
<keyword evidence="1" id="KW-0812">Transmembrane</keyword>
<dbReference type="InterPro" id="IPR000326">
    <property type="entry name" value="PAP2/HPO"/>
</dbReference>
<feature type="transmembrane region" description="Helical" evidence="1">
    <location>
        <begin position="174"/>
        <end position="192"/>
    </location>
</feature>
<feature type="transmembrane region" description="Helical" evidence="1">
    <location>
        <begin position="204"/>
        <end position="222"/>
    </location>
</feature>
<dbReference type="Gene3D" id="1.20.144.10">
    <property type="entry name" value="Phosphatidic acid phosphatase type 2/haloperoxidase"/>
    <property type="match status" value="1"/>
</dbReference>
<evidence type="ECO:0000259" key="2">
    <source>
        <dbReference type="SMART" id="SM00014"/>
    </source>
</evidence>
<dbReference type="SMART" id="SM00014">
    <property type="entry name" value="acidPPc"/>
    <property type="match status" value="1"/>
</dbReference>
<keyword evidence="1" id="KW-1133">Transmembrane helix</keyword>
<evidence type="ECO:0000313" key="3">
    <source>
        <dbReference type="EMBL" id="MCQ5122235.1"/>
    </source>
</evidence>
<evidence type="ECO:0000256" key="1">
    <source>
        <dbReference type="SAM" id="Phobius"/>
    </source>
</evidence>